<dbReference type="AlphaFoldDB" id="A0A409Y1U1"/>
<dbReference type="InParanoid" id="A0A409Y1U1"/>
<keyword evidence="2" id="KW-1185">Reference proteome</keyword>
<reference evidence="1 2" key="1">
    <citation type="journal article" date="2018" name="Evol. Lett.">
        <title>Horizontal gene cluster transfer increased hallucinogenic mushroom diversity.</title>
        <authorList>
            <person name="Reynolds H.T."/>
            <person name="Vijayakumar V."/>
            <person name="Gluck-Thaler E."/>
            <person name="Korotkin H.B."/>
            <person name="Matheny P.B."/>
            <person name="Slot J.C."/>
        </authorList>
    </citation>
    <scope>NUCLEOTIDE SEQUENCE [LARGE SCALE GENOMIC DNA]</scope>
    <source>
        <strain evidence="1 2">SRW20</strain>
    </source>
</reference>
<protein>
    <submittedName>
        <fullName evidence="1">Uncharacterized protein</fullName>
    </submittedName>
</protein>
<dbReference type="EMBL" id="NHYE01001307">
    <property type="protein sequence ID" value="PPQ96969.1"/>
    <property type="molecule type" value="Genomic_DNA"/>
</dbReference>
<organism evidence="1 2">
    <name type="scientific">Gymnopilus dilepis</name>
    <dbReference type="NCBI Taxonomy" id="231916"/>
    <lineage>
        <taxon>Eukaryota</taxon>
        <taxon>Fungi</taxon>
        <taxon>Dikarya</taxon>
        <taxon>Basidiomycota</taxon>
        <taxon>Agaricomycotina</taxon>
        <taxon>Agaricomycetes</taxon>
        <taxon>Agaricomycetidae</taxon>
        <taxon>Agaricales</taxon>
        <taxon>Agaricineae</taxon>
        <taxon>Hymenogastraceae</taxon>
        <taxon>Gymnopilus</taxon>
    </lineage>
</organism>
<name>A0A409Y1U1_9AGAR</name>
<gene>
    <name evidence="1" type="ORF">CVT26_006449</name>
</gene>
<evidence type="ECO:0000313" key="1">
    <source>
        <dbReference type="EMBL" id="PPQ96969.1"/>
    </source>
</evidence>
<comment type="caution">
    <text evidence="1">The sequence shown here is derived from an EMBL/GenBank/DDBJ whole genome shotgun (WGS) entry which is preliminary data.</text>
</comment>
<sequence length="101" mass="11910">MDKKLRFIKYVAVYFHQACKEGRLDEFLGRAGQTYVAMWPDSTEDVPDWFGRQVAMGAIDTAKLQLQPQIHWENDLHRIDMLIFNSRLQGIFDSLREYQSI</sequence>
<dbReference type="Proteomes" id="UP000284706">
    <property type="component" value="Unassembled WGS sequence"/>
</dbReference>
<accession>A0A409Y1U1</accession>
<proteinExistence type="predicted"/>
<evidence type="ECO:0000313" key="2">
    <source>
        <dbReference type="Proteomes" id="UP000284706"/>
    </source>
</evidence>